<feature type="transmembrane region" description="Helical" evidence="8">
    <location>
        <begin position="84"/>
        <end position="103"/>
    </location>
</feature>
<dbReference type="GO" id="GO:0043025">
    <property type="term" value="C:neuronal cell body"/>
    <property type="evidence" value="ECO:0007669"/>
    <property type="project" value="TreeGrafter"/>
</dbReference>
<feature type="transmembrane region" description="Helical" evidence="8">
    <location>
        <begin position="377"/>
        <end position="395"/>
    </location>
</feature>
<dbReference type="GO" id="GO:0005886">
    <property type="term" value="C:plasma membrane"/>
    <property type="evidence" value="ECO:0007669"/>
    <property type="project" value="UniProtKB-SubCell"/>
</dbReference>
<feature type="transmembrane region" description="Helical" evidence="8">
    <location>
        <begin position="261"/>
        <end position="285"/>
    </location>
</feature>
<evidence type="ECO:0000256" key="7">
    <source>
        <dbReference type="ARBA" id="ARBA00023224"/>
    </source>
</evidence>
<dbReference type="Proteomes" id="UP000001819">
    <property type="component" value="Chromosome 2"/>
</dbReference>
<feature type="transmembrane region" description="Helical" evidence="8">
    <location>
        <begin position="12"/>
        <end position="32"/>
    </location>
</feature>
<keyword evidence="9" id="KW-1185">Reference proteome</keyword>
<evidence type="ECO:0000256" key="3">
    <source>
        <dbReference type="ARBA" id="ARBA00022692"/>
    </source>
</evidence>
<evidence type="ECO:0000313" key="9">
    <source>
        <dbReference type="Proteomes" id="UP000001819"/>
    </source>
</evidence>
<dbReference type="PANTHER" id="PTHR21143:SF131">
    <property type="entry name" value="GUSTATORY AND ODORANT RECEPTOR 63A-RELATED"/>
    <property type="match status" value="1"/>
</dbReference>
<comment type="function">
    <text evidence="8">Gustatory receptor which mediates acceptance or avoidance behavior, depending on its substrates.</text>
</comment>
<dbReference type="InParanoid" id="A0A6I8UN84"/>
<dbReference type="PANTHER" id="PTHR21143">
    <property type="entry name" value="INVERTEBRATE GUSTATORY RECEPTOR"/>
    <property type="match status" value="1"/>
</dbReference>
<protein>
    <recommendedName>
        <fullName evidence="8">Gustatory receptor</fullName>
    </recommendedName>
</protein>
<dbReference type="RefSeq" id="XP_001358096.3">
    <property type="nucleotide sequence ID" value="XM_001358059.4"/>
</dbReference>
<accession>A0A6I8UN84</accession>
<evidence type="ECO:0000256" key="2">
    <source>
        <dbReference type="ARBA" id="ARBA00022475"/>
    </source>
</evidence>
<dbReference type="FunCoup" id="A0A6I8UN84">
    <property type="interactions" value="6"/>
</dbReference>
<dbReference type="GO" id="GO:0007165">
    <property type="term" value="P:signal transduction"/>
    <property type="evidence" value="ECO:0007669"/>
    <property type="project" value="UniProtKB-KW"/>
</dbReference>
<gene>
    <name evidence="10" type="primary">Gr94a</name>
</gene>
<evidence type="ECO:0000256" key="4">
    <source>
        <dbReference type="ARBA" id="ARBA00022989"/>
    </source>
</evidence>
<dbReference type="GO" id="GO:0033041">
    <property type="term" value="F:sweet taste receptor activity"/>
    <property type="evidence" value="ECO:0007669"/>
    <property type="project" value="TreeGrafter"/>
</dbReference>
<dbReference type="KEGG" id="dpo:4800906"/>
<feature type="transmembrane region" description="Helical" evidence="8">
    <location>
        <begin position="297"/>
        <end position="326"/>
    </location>
</feature>
<comment type="caution">
    <text evidence="8">Lacks conserved residue(s) required for the propagation of feature annotation.</text>
</comment>
<dbReference type="Pfam" id="PF08395">
    <property type="entry name" value="7tm_7"/>
    <property type="match status" value="1"/>
</dbReference>
<dbReference type="AlphaFoldDB" id="A0A6I8UN84"/>
<keyword evidence="2 8" id="KW-1003">Cell membrane</keyword>
<sequence>MTSSIDVTHRRMVKVLTITLILLMTVFGLLANRYDSRRRQSFKLSKVYLAYAILWTTAFAGIYGYQIYQDYIQGQINLRDAVSLYSYMNITVAIINYVTQMIMNDTVAKTMSQVPLFQTLKMFHLDNASLLRSIAMALVKSVGFPLILETTFILQQRRLEPELSLIWTVYRLLPLIISNLLNNCYFGAMIVVKEILKAINVRLESHRQQVNIMQREDQLKLNTSFYRMQRFCSLADELDRLADRYIVIYVNSDKYLSLMSLSIILSLICNLLGMTVGFYSLYYALADTFLGSKPYDGLGALISLVFLFISLTEITMLAHLCNNLLVATRRTAIILQEMNLQHADCRYRQAVHSFTLLVTLTKFKIKPMGLYELDMQLISNVFSAVSSFLLILIQADLSHRFKMY</sequence>
<dbReference type="InterPro" id="IPR013604">
    <property type="entry name" value="7TM_chemorcpt"/>
</dbReference>
<keyword evidence="6 8" id="KW-0675">Receptor</keyword>
<dbReference type="GO" id="GO:0030425">
    <property type="term" value="C:dendrite"/>
    <property type="evidence" value="ECO:0007669"/>
    <property type="project" value="TreeGrafter"/>
</dbReference>
<dbReference type="GO" id="GO:0030424">
    <property type="term" value="C:axon"/>
    <property type="evidence" value="ECO:0007669"/>
    <property type="project" value="TreeGrafter"/>
</dbReference>
<organism evidence="9 10">
    <name type="scientific">Drosophila pseudoobscura pseudoobscura</name>
    <name type="common">Fruit fly</name>
    <dbReference type="NCBI Taxonomy" id="46245"/>
    <lineage>
        <taxon>Eukaryota</taxon>
        <taxon>Metazoa</taxon>
        <taxon>Ecdysozoa</taxon>
        <taxon>Arthropoda</taxon>
        <taxon>Hexapoda</taxon>
        <taxon>Insecta</taxon>
        <taxon>Pterygota</taxon>
        <taxon>Neoptera</taxon>
        <taxon>Endopterygota</taxon>
        <taxon>Diptera</taxon>
        <taxon>Brachycera</taxon>
        <taxon>Muscomorpha</taxon>
        <taxon>Ephydroidea</taxon>
        <taxon>Drosophilidae</taxon>
        <taxon>Drosophila</taxon>
        <taxon>Sophophora</taxon>
    </lineage>
</organism>
<comment type="subcellular location">
    <subcellularLocation>
        <location evidence="1 8">Cell membrane</location>
        <topology evidence="1 8">Multi-pass membrane protein</topology>
    </subcellularLocation>
</comment>
<evidence type="ECO:0000256" key="6">
    <source>
        <dbReference type="ARBA" id="ARBA00023170"/>
    </source>
</evidence>
<reference evidence="10" key="2">
    <citation type="submission" date="2025-08" db="UniProtKB">
        <authorList>
            <consortium name="RefSeq"/>
        </authorList>
    </citation>
    <scope>IDENTIFICATION</scope>
    <source>
        <strain evidence="10">MV-25-SWS-2005</strain>
        <tissue evidence="10">Whole body</tissue>
    </source>
</reference>
<name>A0A6I8UN84_DROPS</name>
<comment type="similarity">
    <text evidence="8">Belongs to the insect chemoreceptor superfamily. Gustatory receptor (GR) family.</text>
</comment>
<evidence type="ECO:0000313" key="10">
    <source>
        <dbReference type="RefSeq" id="XP_001358096.3"/>
    </source>
</evidence>
<keyword evidence="4 8" id="KW-1133">Transmembrane helix</keyword>
<evidence type="ECO:0000256" key="8">
    <source>
        <dbReference type="RuleBase" id="RU363108"/>
    </source>
</evidence>
<keyword evidence="7 8" id="KW-0807">Transducer</keyword>
<proteinExistence type="inferred from homology"/>
<evidence type="ECO:0000256" key="5">
    <source>
        <dbReference type="ARBA" id="ARBA00023136"/>
    </source>
</evidence>
<keyword evidence="5 8" id="KW-0472">Membrane</keyword>
<reference evidence="9" key="1">
    <citation type="submission" date="2024-06" db="UniProtKB">
        <authorList>
            <consortium name="RefSeq"/>
        </authorList>
    </citation>
    <scope>NUCLEOTIDE SEQUENCE [LARGE SCALE GENOMIC DNA]</scope>
    <source>
        <strain evidence="9">MV2-25</strain>
    </source>
</reference>
<evidence type="ECO:0000256" key="1">
    <source>
        <dbReference type="ARBA" id="ARBA00004651"/>
    </source>
</evidence>
<keyword evidence="3 8" id="KW-0812">Transmembrane</keyword>
<feature type="transmembrane region" description="Helical" evidence="8">
    <location>
        <begin position="44"/>
        <end position="64"/>
    </location>
</feature>